<evidence type="ECO:0000313" key="3">
    <source>
        <dbReference type="EMBL" id="MQY08149.1"/>
    </source>
</evidence>
<feature type="compositionally biased region" description="Polar residues" evidence="1">
    <location>
        <begin position="1"/>
        <end position="10"/>
    </location>
</feature>
<sequence>MATTSAGSDTSRLEPTPARLRTYGRAESKPTFAELLADCTTSAVHLEMHDQHITDDPRFLAWKEGRPQPQTSDGRAFRDAVSAAVARGVQVRRARIVSEPASEYIKWEHSLTAEHNIAAGEWVRWLPRPLASSLLLPGNPFWVFDGRMVRFSIFDGDGRVVGHQFSDAPALAASCASAFEAVWALAVDHENYKA</sequence>
<name>A0A7K0C3Y1_9ACTN</name>
<evidence type="ECO:0000259" key="2">
    <source>
        <dbReference type="Pfam" id="PF21806"/>
    </source>
</evidence>
<evidence type="ECO:0000313" key="4">
    <source>
        <dbReference type="Proteomes" id="UP000487268"/>
    </source>
</evidence>
<organism evidence="3 4">
    <name type="scientific">Actinomadura macrotermitis</name>
    <dbReference type="NCBI Taxonomy" id="2585200"/>
    <lineage>
        <taxon>Bacteria</taxon>
        <taxon>Bacillati</taxon>
        <taxon>Actinomycetota</taxon>
        <taxon>Actinomycetes</taxon>
        <taxon>Streptosporangiales</taxon>
        <taxon>Thermomonosporaceae</taxon>
        <taxon>Actinomadura</taxon>
    </lineage>
</organism>
<evidence type="ECO:0000256" key="1">
    <source>
        <dbReference type="SAM" id="MobiDB-lite"/>
    </source>
</evidence>
<feature type="domain" description="DUF6879" evidence="2">
    <location>
        <begin position="31"/>
        <end position="193"/>
    </location>
</feature>
<dbReference type="InterPro" id="IPR049244">
    <property type="entry name" value="DUF6879"/>
</dbReference>
<comment type="caution">
    <text evidence="3">The sequence shown here is derived from an EMBL/GenBank/DDBJ whole genome shotgun (WGS) entry which is preliminary data.</text>
</comment>
<gene>
    <name evidence="3" type="ORF">ACRB68_62550</name>
</gene>
<dbReference type="AlphaFoldDB" id="A0A7K0C3Y1"/>
<dbReference type="Proteomes" id="UP000487268">
    <property type="component" value="Unassembled WGS sequence"/>
</dbReference>
<proteinExistence type="predicted"/>
<accession>A0A7K0C3Y1</accession>
<dbReference type="EMBL" id="WEGH01000004">
    <property type="protein sequence ID" value="MQY08149.1"/>
    <property type="molecule type" value="Genomic_DNA"/>
</dbReference>
<dbReference type="RefSeq" id="WP_235960425.1">
    <property type="nucleotide sequence ID" value="NZ_WEGH01000004.1"/>
</dbReference>
<reference evidence="3 4" key="1">
    <citation type="submission" date="2019-10" db="EMBL/GenBank/DDBJ databases">
        <title>Actinomadura rubteroloni sp. nov. and Actinomadura macrotermitis sp. nov., isolated from the gut of fungus growing-termite Macrotermes natalensis.</title>
        <authorList>
            <person name="Benndorf R."/>
            <person name="Martin K."/>
            <person name="Kuefner M."/>
            <person name="De Beer W."/>
            <person name="Kaster A.-K."/>
            <person name="Vollmers J."/>
            <person name="Poulsen M."/>
            <person name="Beemelmanns C."/>
        </authorList>
    </citation>
    <scope>NUCLEOTIDE SEQUENCE [LARGE SCALE GENOMIC DNA]</scope>
    <source>
        <strain evidence="3 4">RB68</strain>
    </source>
</reference>
<dbReference type="Pfam" id="PF21806">
    <property type="entry name" value="DUF6879"/>
    <property type="match status" value="1"/>
</dbReference>
<keyword evidence="4" id="KW-1185">Reference proteome</keyword>
<feature type="region of interest" description="Disordered" evidence="1">
    <location>
        <begin position="1"/>
        <end position="21"/>
    </location>
</feature>
<protein>
    <recommendedName>
        <fullName evidence="2">DUF6879 domain-containing protein</fullName>
    </recommendedName>
</protein>